<dbReference type="Proteomes" id="UP000018198">
    <property type="component" value="Unassembled WGS sequence"/>
</dbReference>
<evidence type="ECO:0000256" key="1">
    <source>
        <dbReference type="SAM" id="MobiDB-lite"/>
    </source>
</evidence>
<evidence type="ECO:0000313" key="3">
    <source>
        <dbReference type="Proteomes" id="UP000018198"/>
    </source>
</evidence>
<feature type="compositionally biased region" description="Pro residues" evidence="1">
    <location>
        <begin position="1"/>
        <end position="12"/>
    </location>
</feature>
<dbReference type="EMBL" id="CAQM01000470">
    <property type="protein sequence ID" value="CCQ62219.1"/>
    <property type="molecule type" value="Genomic_DNA"/>
</dbReference>
<dbReference type="AlphaFoldDB" id="T2JB00"/>
<proteinExistence type="predicted"/>
<reference evidence="2 3" key="1">
    <citation type="submission" date="2013-01" db="EMBL/GenBank/DDBJ databases">
        <authorList>
            <person name="Bench S."/>
        </authorList>
    </citation>
    <scope>NUCLEOTIDE SEQUENCE [LARGE SCALE GENOMIC DNA]</scope>
    <source>
        <strain evidence="2 3">WH 0401</strain>
    </source>
</reference>
<protein>
    <submittedName>
        <fullName evidence="2">Uncharacterized protein</fullName>
    </submittedName>
</protein>
<organism evidence="2 3">
    <name type="scientific">Crocosphaera watsonii WH 0401</name>
    <dbReference type="NCBI Taxonomy" id="555881"/>
    <lineage>
        <taxon>Bacteria</taxon>
        <taxon>Bacillati</taxon>
        <taxon>Cyanobacteriota</taxon>
        <taxon>Cyanophyceae</taxon>
        <taxon>Oscillatoriophycideae</taxon>
        <taxon>Chroococcales</taxon>
        <taxon>Aphanothecaceae</taxon>
        <taxon>Crocosphaera</taxon>
    </lineage>
</organism>
<evidence type="ECO:0000313" key="2">
    <source>
        <dbReference type="EMBL" id="CCQ62219.1"/>
    </source>
</evidence>
<comment type="caution">
    <text evidence="2">The sequence shown here is derived from an EMBL/GenBank/DDBJ whole genome shotgun (WGS) entry which is preliminary data.</text>
</comment>
<accession>T2JB00</accession>
<gene>
    <name evidence="2" type="ORF">CWATWH0401_3047</name>
</gene>
<name>T2JB00_CROWT</name>
<feature type="region of interest" description="Disordered" evidence="1">
    <location>
        <begin position="1"/>
        <end position="31"/>
    </location>
</feature>
<sequence length="49" mass="5199">MNSDPPTTPQPPLLRGNVKGDHKGGTKGDLQVPMNHSVIAITHLQSILS</sequence>
<reference evidence="2 3" key="2">
    <citation type="submission" date="2013-09" db="EMBL/GenBank/DDBJ databases">
        <title>Whole genome comparison of six Crocosphaera watsonii strains with differing phenotypes.</title>
        <authorList>
            <person name="Bench S.R."/>
            <person name="Heller P."/>
            <person name="Frank I."/>
            <person name="Arciniega M."/>
            <person name="Shilova I.N."/>
            <person name="Zehr J.P."/>
        </authorList>
    </citation>
    <scope>NUCLEOTIDE SEQUENCE [LARGE SCALE GENOMIC DNA]</scope>
    <source>
        <strain evidence="2 3">WH 0401</strain>
    </source>
</reference>